<feature type="domain" description="Hydroxymethylglutaryl-coenzyme A synthase C-terminal" evidence="4">
    <location>
        <begin position="268"/>
        <end position="360"/>
    </location>
</feature>
<keyword evidence="6" id="KW-1185">Reference proteome</keyword>
<evidence type="ECO:0000259" key="4">
    <source>
        <dbReference type="Pfam" id="PF08540"/>
    </source>
</evidence>
<dbReference type="STRING" id="1271860.SAMN05216174_11459"/>
<dbReference type="CDD" id="cd00827">
    <property type="entry name" value="init_cond_enzymes"/>
    <property type="match status" value="1"/>
</dbReference>
<dbReference type="Pfam" id="PF08540">
    <property type="entry name" value="HMG_CoA_synt_C"/>
    <property type="match status" value="1"/>
</dbReference>
<reference evidence="6" key="1">
    <citation type="submission" date="2016-10" db="EMBL/GenBank/DDBJ databases">
        <authorList>
            <person name="Varghese N."/>
            <person name="Submissions S."/>
        </authorList>
    </citation>
    <scope>NUCLEOTIDE SEQUENCE [LARGE SCALE GENOMIC DNA]</scope>
    <source>
        <strain evidence="6">IBRC-M 10403</strain>
    </source>
</reference>
<dbReference type="PANTHER" id="PTHR43323:SF2">
    <property type="entry name" value="HYDROXYMETHYLGLUTARYL-COA SYNTHASE"/>
    <property type="match status" value="1"/>
</dbReference>
<dbReference type="Gene3D" id="3.40.47.10">
    <property type="match status" value="2"/>
</dbReference>
<dbReference type="EMBL" id="FMZZ01000014">
    <property type="protein sequence ID" value="SDD61984.1"/>
    <property type="molecule type" value="Genomic_DNA"/>
</dbReference>
<dbReference type="InterPro" id="IPR016039">
    <property type="entry name" value="Thiolase-like"/>
</dbReference>
<keyword evidence="2" id="KW-0808">Transferase</keyword>
<dbReference type="GO" id="GO:0004421">
    <property type="term" value="F:hydroxymethylglutaryl-CoA synthase activity"/>
    <property type="evidence" value="ECO:0007669"/>
    <property type="project" value="InterPro"/>
</dbReference>
<dbReference type="AlphaFoldDB" id="A0A1G6W840"/>
<sequence length="409" mass="43883">MTGIEALNVHCGFAYLTVPELFRGRGLDASRIDNLMMTRRSIGLPCEDPVTNAVNAAMPIVAALSDEERASIEILVTSTESGVDYSKSIASYVHEYLGLSRNCRFFEVKQACYGATGAIQLAAGYLASGVSPGAKALVIATDVALVDERAEYSEPAAGHGAAAVLLGDDGTILELDLGAFGNYSYETLDSARPEPTFDIADVDRSLFAYLDCFSNSVADYQSRVDGADFLSTFDYLAMHTPFAGLVKAGHRKLMREQGVRKAAEVEADFARRLAPSLAYPSIVGNLCSGSIYLALASLIDSAPLTGPARVGLFSYGSGCSSEFFSGVTGPEAKQALGRLRIADHLAARVEIDFSEYLALLAVNRQCLVPVADRDIDPSTYADVLACVPDRKEQLLFTGVRGYHRQYTWG</sequence>
<comment type="similarity">
    <text evidence="1">Belongs to the thiolase-like superfamily. HMG-CoA synthase family.</text>
</comment>
<evidence type="ECO:0000313" key="5">
    <source>
        <dbReference type="EMBL" id="SDD61984.1"/>
    </source>
</evidence>
<dbReference type="Proteomes" id="UP000199501">
    <property type="component" value="Unassembled WGS sequence"/>
</dbReference>
<accession>A0A1G6W840</accession>
<name>A0A1G6W840_9PSEU</name>
<proteinExistence type="inferred from homology"/>
<organism evidence="5 6">
    <name type="scientific">Actinokineospora iranica</name>
    <dbReference type="NCBI Taxonomy" id="1271860"/>
    <lineage>
        <taxon>Bacteria</taxon>
        <taxon>Bacillati</taxon>
        <taxon>Actinomycetota</taxon>
        <taxon>Actinomycetes</taxon>
        <taxon>Pseudonocardiales</taxon>
        <taxon>Pseudonocardiaceae</taxon>
        <taxon>Actinokineospora</taxon>
    </lineage>
</organism>
<dbReference type="SUPFAM" id="SSF53901">
    <property type="entry name" value="Thiolase-like"/>
    <property type="match status" value="2"/>
</dbReference>
<evidence type="ECO:0000259" key="3">
    <source>
        <dbReference type="Pfam" id="PF01154"/>
    </source>
</evidence>
<dbReference type="PANTHER" id="PTHR43323">
    <property type="entry name" value="3-HYDROXY-3-METHYLGLUTARYL COENZYME A SYNTHASE"/>
    <property type="match status" value="1"/>
</dbReference>
<dbReference type="RefSeq" id="WP_091455311.1">
    <property type="nucleotide sequence ID" value="NZ_FMZZ01000014.1"/>
</dbReference>
<dbReference type="GO" id="GO:0006084">
    <property type="term" value="P:acetyl-CoA metabolic process"/>
    <property type="evidence" value="ECO:0007669"/>
    <property type="project" value="InterPro"/>
</dbReference>
<dbReference type="InterPro" id="IPR013746">
    <property type="entry name" value="HMG_CoA_synt_C_dom"/>
</dbReference>
<evidence type="ECO:0000256" key="1">
    <source>
        <dbReference type="ARBA" id="ARBA00007061"/>
    </source>
</evidence>
<dbReference type="Pfam" id="PF01154">
    <property type="entry name" value="HMG_CoA_synt_N"/>
    <property type="match status" value="1"/>
</dbReference>
<evidence type="ECO:0000256" key="2">
    <source>
        <dbReference type="ARBA" id="ARBA00022679"/>
    </source>
</evidence>
<gene>
    <name evidence="5" type="ORF">SAMN05216174_11459</name>
</gene>
<feature type="domain" description="Hydroxymethylglutaryl-coenzyme A synthase N-terminal" evidence="3">
    <location>
        <begin position="71"/>
        <end position="169"/>
    </location>
</feature>
<protein>
    <submittedName>
        <fullName evidence="5">Hydroxymethylglutaryl-CoA synthase</fullName>
    </submittedName>
</protein>
<dbReference type="OrthoDB" id="9769523at2"/>
<evidence type="ECO:0000313" key="6">
    <source>
        <dbReference type="Proteomes" id="UP000199501"/>
    </source>
</evidence>
<dbReference type="InterPro" id="IPR013528">
    <property type="entry name" value="HMG_CoA_synth_N"/>
</dbReference>